<evidence type="ECO:0000256" key="2">
    <source>
        <dbReference type="ARBA" id="ARBA00022741"/>
    </source>
</evidence>
<dbReference type="InterPro" id="IPR000719">
    <property type="entry name" value="Prot_kinase_dom"/>
</dbReference>
<dbReference type="PROSITE" id="PS50011">
    <property type="entry name" value="PROTEIN_KINASE_DOM"/>
    <property type="match status" value="1"/>
</dbReference>
<sequence length="456" mass="49454">MLADALTLPPSQWSAFVTRVAAEDAVLAEELGSMMEATAPGRASQVPAAVAMAPALDAPDGVLRIGQQFWPYRIVALIGRGGMGEVYRAERADGLYEQQVAIKLARDGDEQEASISRLQAERRLLSRLDHPQVPKVLDSGVTDDGWPYFVMELIDGEPIDVYVDRHQLPVEQRLHLFCSVCRVVHFAHGRGVVHRDLKPSNLLVTPQGDVKLLDFGVAKQVDTEPSAATSEITGGAATLAYASPEQVECRDITTASDVYSLGVLLYRLLGAVSPYSTEVSGSDHELVEAIRRSDPLPPSVAVAPARLPASLQRDLDAIALMALRKEPVRRYATAEQFGADVLRCLARLPVSARRDGWGYRIRRFLLRHRAAFGMALVGASACAGILVTAVQRAYETQQQRERAERRLDALRQLANVSVSGLPPAQRNRTGSGEVREDLAQGRTSCSPPAGPSCGGR</sequence>
<evidence type="ECO:0000256" key="4">
    <source>
        <dbReference type="ARBA" id="ARBA00022840"/>
    </source>
</evidence>
<dbReference type="InterPro" id="IPR017441">
    <property type="entry name" value="Protein_kinase_ATP_BS"/>
</dbReference>
<dbReference type="KEGG" id="pbh:AAW51_4151"/>
<evidence type="ECO:0000313" key="9">
    <source>
        <dbReference type="EMBL" id="AKJ30842.1"/>
    </source>
</evidence>
<dbReference type="InterPro" id="IPR011009">
    <property type="entry name" value="Kinase-like_dom_sf"/>
</dbReference>
<feature type="binding site" evidence="5">
    <location>
        <position position="103"/>
    </location>
    <ligand>
        <name>ATP</name>
        <dbReference type="ChEBI" id="CHEBI:30616"/>
    </ligand>
</feature>
<evidence type="ECO:0000313" key="10">
    <source>
        <dbReference type="Proteomes" id="UP000035352"/>
    </source>
</evidence>
<dbReference type="Gene3D" id="3.30.200.20">
    <property type="entry name" value="Phosphorylase Kinase, domain 1"/>
    <property type="match status" value="1"/>
</dbReference>
<accession>A0A0G3BN67</accession>
<dbReference type="STRING" id="413882.AAW51_4151"/>
<dbReference type="PROSITE" id="PS00107">
    <property type="entry name" value="PROTEIN_KINASE_ATP"/>
    <property type="match status" value="1"/>
</dbReference>
<gene>
    <name evidence="9" type="ORF">AAW51_4151</name>
</gene>
<keyword evidence="1" id="KW-0808">Transferase</keyword>
<dbReference type="PANTHER" id="PTHR43289:SF34">
    <property type="entry name" value="SERINE_THREONINE-PROTEIN KINASE YBDM-RELATED"/>
    <property type="match status" value="1"/>
</dbReference>
<keyword evidence="4 5" id="KW-0067">ATP-binding</keyword>
<evidence type="ECO:0000259" key="8">
    <source>
        <dbReference type="PROSITE" id="PS50011"/>
    </source>
</evidence>
<dbReference type="AlphaFoldDB" id="A0A0G3BN67"/>
<keyword evidence="10" id="KW-1185">Reference proteome</keyword>
<proteinExistence type="predicted"/>
<dbReference type="PATRIC" id="fig|413882.6.peg.4340"/>
<protein>
    <submittedName>
        <fullName evidence="9">Serine/threonine protein kinase</fullName>
    </submittedName>
</protein>
<dbReference type="EMBL" id="CP011371">
    <property type="protein sequence ID" value="AKJ30842.1"/>
    <property type="molecule type" value="Genomic_DNA"/>
</dbReference>
<evidence type="ECO:0000256" key="3">
    <source>
        <dbReference type="ARBA" id="ARBA00022777"/>
    </source>
</evidence>
<dbReference type="Proteomes" id="UP000035352">
    <property type="component" value="Chromosome"/>
</dbReference>
<dbReference type="Gene3D" id="1.10.510.10">
    <property type="entry name" value="Transferase(Phosphotransferase) domain 1"/>
    <property type="match status" value="1"/>
</dbReference>
<keyword evidence="7" id="KW-0812">Transmembrane</keyword>
<dbReference type="CDD" id="cd14014">
    <property type="entry name" value="STKc_PknB_like"/>
    <property type="match status" value="1"/>
</dbReference>
<feature type="region of interest" description="Disordered" evidence="6">
    <location>
        <begin position="420"/>
        <end position="456"/>
    </location>
</feature>
<evidence type="ECO:0000256" key="6">
    <source>
        <dbReference type="SAM" id="MobiDB-lite"/>
    </source>
</evidence>
<dbReference type="PANTHER" id="PTHR43289">
    <property type="entry name" value="MITOGEN-ACTIVATED PROTEIN KINASE KINASE KINASE 20-RELATED"/>
    <property type="match status" value="1"/>
</dbReference>
<dbReference type="SMART" id="SM00220">
    <property type="entry name" value="S_TKc"/>
    <property type="match status" value="1"/>
</dbReference>
<dbReference type="GO" id="GO:0005524">
    <property type="term" value="F:ATP binding"/>
    <property type="evidence" value="ECO:0007669"/>
    <property type="project" value="UniProtKB-UniRule"/>
</dbReference>
<evidence type="ECO:0000256" key="5">
    <source>
        <dbReference type="PROSITE-ProRule" id="PRU10141"/>
    </source>
</evidence>
<organism evidence="9 10">
    <name type="scientific">Caldimonas brevitalea</name>
    <dbReference type="NCBI Taxonomy" id="413882"/>
    <lineage>
        <taxon>Bacteria</taxon>
        <taxon>Pseudomonadati</taxon>
        <taxon>Pseudomonadota</taxon>
        <taxon>Betaproteobacteria</taxon>
        <taxon>Burkholderiales</taxon>
        <taxon>Sphaerotilaceae</taxon>
        <taxon>Caldimonas</taxon>
    </lineage>
</organism>
<dbReference type="SUPFAM" id="SSF56112">
    <property type="entry name" value="Protein kinase-like (PK-like)"/>
    <property type="match status" value="1"/>
</dbReference>
<feature type="domain" description="Protein kinase" evidence="8">
    <location>
        <begin position="72"/>
        <end position="342"/>
    </location>
</feature>
<name>A0A0G3BN67_9BURK</name>
<dbReference type="PROSITE" id="PS00108">
    <property type="entry name" value="PROTEIN_KINASE_ST"/>
    <property type="match status" value="1"/>
</dbReference>
<evidence type="ECO:0000256" key="7">
    <source>
        <dbReference type="SAM" id="Phobius"/>
    </source>
</evidence>
<dbReference type="InterPro" id="IPR008271">
    <property type="entry name" value="Ser/Thr_kinase_AS"/>
</dbReference>
<keyword evidence="3 9" id="KW-0418">Kinase</keyword>
<keyword evidence="9" id="KW-0723">Serine/threonine-protein kinase</keyword>
<reference evidence="9 10" key="1">
    <citation type="submission" date="2015-05" db="EMBL/GenBank/DDBJ databases">
        <authorList>
            <person name="Tang B."/>
            <person name="Yu Y."/>
        </authorList>
    </citation>
    <scope>NUCLEOTIDE SEQUENCE [LARGE SCALE GENOMIC DNA]</scope>
    <source>
        <strain evidence="9 10">DSM 7029</strain>
    </source>
</reference>
<keyword evidence="2 5" id="KW-0547">Nucleotide-binding</keyword>
<dbReference type="GO" id="GO:0004674">
    <property type="term" value="F:protein serine/threonine kinase activity"/>
    <property type="evidence" value="ECO:0007669"/>
    <property type="project" value="UniProtKB-KW"/>
</dbReference>
<dbReference type="Pfam" id="PF00069">
    <property type="entry name" value="Pkinase"/>
    <property type="match status" value="1"/>
</dbReference>
<keyword evidence="7" id="KW-0472">Membrane</keyword>
<evidence type="ECO:0000256" key="1">
    <source>
        <dbReference type="ARBA" id="ARBA00022679"/>
    </source>
</evidence>
<keyword evidence="7" id="KW-1133">Transmembrane helix</keyword>
<feature type="transmembrane region" description="Helical" evidence="7">
    <location>
        <begin position="370"/>
        <end position="390"/>
    </location>
</feature>